<dbReference type="AlphaFoldDB" id="A0A0G3X968"/>
<dbReference type="PROSITE" id="PS00380">
    <property type="entry name" value="RHODANESE_1"/>
    <property type="match status" value="1"/>
</dbReference>
<dbReference type="GO" id="GO:0004792">
    <property type="term" value="F:thiosulfate-cyanide sulfurtransferase activity"/>
    <property type="evidence" value="ECO:0007669"/>
    <property type="project" value="InterPro"/>
</dbReference>
<feature type="domain" description="Rhodanese" evidence="1">
    <location>
        <begin position="128"/>
        <end position="217"/>
    </location>
</feature>
<dbReference type="GO" id="GO:0003700">
    <property type="term" value="F:DNA-binding transcription factor activity"/>
    <property type="evidence" value="ECO:0007669"/>
    <property type="project" value="InterPro"/>
</dbReference>
<evidence type="ECO:0000313" key="4">
    <source>
        <dbReference type="Proteomes" id="UP000037643"/>
    </source>
</evidence>
<dbReference type="EMBL" id="CP011805">
    <property type="protein sequence ID" value="AKM07742.1"/>
    <property type="molecule type" value="Genomic_DNA"/>
</dbReference>
<evidence type="ECO:0000313" key="3">
    <source>
        <dbReference type="EMBL" id="AKM07742.1"/>
    </source>
</evidence>
<reference evidence="3 4" key="1">
    <citation type="submission" date="2015-06" db="EMBL/GenBank/DDBJ databases">
        <authorList>
            <person name="Kim K.M."/>
        </authorList>
    </citation>
    <scope>NUCLEOTIDE SEQUENCE [LARGE SCALE GENOMIC DNA]</scope>
    <source>
        <strain evidence="3 4">KCTC 22370</strain>
    </source>
</reference>
<dbReference type="PANTHER" id="PTHR43031:SF1">
    <property type="entry name" value="PYRIDINE NUCLEOTIDE-DISULPHIDE OXIDOREDUCTASE"/>
    <property type="match status" value="1"/>
</dbReference>
<dbReference type="PROSITE" id="PS50206">
    <property type="entry name" value="RHODANESE_3"/>
    <property type="match status" value="1"/>
</dbReference>
<accession>A0A0G3X968</accession>
<dbReference type="PANTHER" id="PTHR43031">
    <property type="entry name" value="FAD-DEPENDENT OXIDOREDUCTASE"/>
    <property type="match status" value="1"/>
</dbReference>
<keyword evidence="4" id="KW-1185">Reference proteome</keyword>
<dbReference type="InterPro" id="IPR036873">
    <property type="entry name" value="Rhodanese-like_dom_sf"/>
</dbReference>
<dbReference type="SMART" id="SM00450">
    <property type="entry name" value="RHOD"/>
    <property type="match status" value="1"/>
</dbReference>
<dbReference type="SMART" id="SM00418">
    <property type="entry name" value="HTH_ARSR"/>
    <property type="match status" value="1"/>
</dbReference>
<dbReference type="Proteomes" id="UP000037643">
    <property type="component" value="Chromosome"/>
</dbReference>
<dbReference type="InterPro" id="IPR001845">
    <property type="entry name" value="HTH_ArsR_DNA-bd_dom"/>
</dbReference>
<proteinExistence type="predicted"/>
<dbReference type="PROSITE" id="PS50987">
    <property type="entry name" value="HTH_ARSR_2"/>
    <property type="match status" value="1"/>
</dbReference>
<feature type="domain" description="HTH arsR-type" evidence="2">
    <location>
        <begin position="4"/>
        <end position="98"/>
    </location>
</feature>
<dbReference type="KEGG" id="amx:AM2010_1676"/>
<dbReference type="SUPFAM" id="SSF46785">
    <property type="entry name" value="Winged helix' DNA-binding domain"/>
    <property type="match status" value="1"/>
</dbReference>
<dbReference type="InterPro" id="IPR001307">
    <property type="entry name" value="Thiosulphate_STrfase_CS"/>
</dbReference>
<dbReference type="NCBIfam" id="NF033788">
    <property type="entry name" value="HTH_metalloreg"/>
    <property type="match status" value="1"/>
</dbReference>
<dbReference type="Gene3D" id="1.10.10.10">
    <property type="entry name" value="Winged helix-like DNA-binding domain superfamily/Winged helix DNA-binding domain"/>
    <property type="match status" value="1"/>
</dbReference>
<protein>
    <submittedName>
        <fullName evidence="3">Sulfurtransferase</fullName>
    </submittedName>
</protein>
<gene>
    <name evidence="3" type="ORF">AM2010_1676</name>
</gene>
<organism evidence="3 4">
    <name type="scientific">Pelagerythrobacter marensis</name>
    <dbReference type="NCBI Taxonomy" id="543877"/>
    <lineage>
        <taxon>Bacteria</taxon>
        <taxon>Pseudomonadati</taxon>
        <taxon>Pseudomonadota</taxon>
        <taxon>Alphaproteobacteria</taxon>
        <taxon>Sphingomonadales</taxon>
        <taxon>Erythrobacteraceae</taxon>
        <taxon>Pelagerythrobacter</taxon>
    </lineage>
</organism>
<evidence type="ECO:0000259" key="2">
    <source>
        <dbReference type="PROSITE" id="PS50987"/>
    </source>
</evidence>
<name>A0A0G3X968_9SPHN</name>
<dbReference type="InterPro" id="IPR036390">
    <property type="entry name" value="WH_DNA-bd_sf"/>
</dbReference>
<keyword evidence="3" id="KW-0808">Transferase</keyword>
<dbReference type="InterPro" id="IPR011991">
    <property type="entry name" value="ArsR-like_HTH"/>
</dbReference>
<dbReference type="CDD" id="cd00158">
    <property type="entry name" value="RHOD"/>
    <property type="match status" value="1"/>
</dbReference>
<dbReference type="SUPFAM" id="SSF52821">
    <property type="entry name" value="Rhodanese/Cell cycle control phosphatase"/>
    <property type="match status" value="1"/>
</dbReference>
<dbReference type="Pfam" id="PF00581">
    <property type="entry name" value="Rhodanese"/>
    <property type="match status" value="1"/>
</dbReference>
<dbReference type="Gene3D" id="3.40.250.10">
    <property type="entry name" value="Rhodanese-like domain"/>
    <property type="match status" value="1"/>
</dbReference>
<evidence type="ECO:0000259" key="1">
    <source>
        <dbReference type="PROSITE" id="PS50206"/>
    </source>
</evidence>
<dbReference type="STRING" id="543877.AM2010_1676"/>
<sequence>MDRAQHALLTDLANLARTLGSPQRLLLLQHAAQGARPVERLAELSGLSVANASQHLQHLKRSSLVVAERKGKQVLYSLAGGPITDVLGALTRLAQHQRSEIRSVISASLTQPDDLEGISLDELLERLRDSSVILLDVRPPEEFAMGHLPGAINVPVEGLEDHLPLLARDREIIAYCRGPHCVLSTSAVDIMRKEGIRARQLNAGFPEWKAAGHTVVTGA</sequence>
<dbReference type="InterPro" id="IPR001763">
    <property type="entry name" value="Rhodanese-like_dom"/>
</dbReference>
<dbReference type="PATRIC" id="fig|543877.4.peg.1702"/>
<dbReference type="InterPro" id="IPR036388">
    <property type="entry name" value="WH-like_DNA-bd_sf"/>
</dbReference>
<dbReference type="InterPro" id="IPR050229">
    <property type="entry name" value="GlpE_sulfurtransferase"/>
</dbReference>
<dbReference type="CDD" id="cd00090">
    <property type="entry name" value="HTH_ARSR"/>
    <property type="match status" value="1"/>
</dbReference>